<proteinExistence type="predicted"/>
<dbReference type="Proteomes" id="UP000556329">
    <property type="component" value="Unassembled WGS sequence"/>
</dbReference>
<sequence length="75" mass="8078">MSIARRTTGPVGTARTFLAVELASARYGDIISVKAAIGAARRDAPYLRDTDDELTVEIVDLARELGLAVLFDARD</sequence>
<evidence type="ECO:0000313" key="1">
    <source>
        <dbReference type="EMBL" id="MBB6411489.1"/>
    </source>
</evidence>
<name>A0A841PN07_9HYPH</name>
<keyword evidence="2" id="KW-1185">Reference proteome</keyword>
<accession>A0A841PN07</accession>
<dbReference type="EMBL" id="JACHEF010000004">
    <property type="protein sequence ID" value="MBB6411489.1"/>
    <property type="molecule type" value="Genomic_DNA"/>
</dbReference>
<dbReference type="RefSeq" id="WP_184874465.1">
    <property type="nucleotide sequence ID" value="NZ_JACHEF010000004.1"/>
</dbReference>
<organism evidence="1 2">
    <name type="scientific">Mesorhizobium sangaii</name>
    <dbReference type="NCBI Taxonomy" id="505389"/>
    <lineage>
        <taxon>Bacteria</taxon>
        <taxon>Pseudomonadati</taxon>
        <taxon>Pseudomonadota</taxon>
        <taxon>Alphaproteobacteria</taxon>
        <taxon>Hyphomicrobiales</taxon>
        <taxon>Phyllobacteriaceae</taxon>
        <taxon>Mesorhizobium</taxon>
    </lineage>
</organism>
<protein>
    <submittedName>
        <fullName evidence="1">Uncharacterized protein</fullName>
    </submittedName>
</protein>
<comment type="caution">
    <text evidence="1">The sequence shown here is derived from an EMBL/GenBank/DDBJ whole genome shotgun (WGS) entry which is preliminary data.</text>
</comment>
<evidence type="ECO:0000313" key="2">
    <source>
        <dbReference type="Proteomes" id="UP000556329"/>
    </source>
</evidence>
<reference evidence="1 2" key="1">
    <citation type="submission" date="2020-08" db="EMBL/GenBank/DDBJ databases">
        <title>Genomic Encyclopedia of Type Strains, Phase IV (KMG-IV): sequencing the most valuable type-strain genomes for metagenomic binning, comparative biology and taxonomic classification.</title>
        <authorList>
            <person name="Goeker M."/>
        </authorList>
    </citation>
    <scope>NUCLEOTIDE SEQUENCE [LARGE SCALE GENOMIC DNA]</scope>
    <source>
        <strain evidence="1 2">DSM 100039</strain>
    </source>
</reference>
<dbReference type="AlphaFoldDB" id="A0A841PN07"/>
<gene>
    <name evidence="1" type="ORF">HNQ71_004177</name>
</gene>